<evidence type="ECO:0008006" key="5">
    <source>
        <dbReference type="Google" id="ProtNLM"/>
    </source>
</evidence>
<dbReference type="AlphaFoldDB" id="A0A3M2LX90"/>
<feature type="chain" id="PRO_5018183745" description="DUF5666 domain-containing protein" evidence="2">
    <location>
        <begin position="34"/>
        <end position="169"/>
    </location>
</feature>
<organism evidence="3 4">
    <name type="scientific">Actinomadura harenae</name>
    <dbReference type="NCBI Taxonomy" id="2483351"/>
    <lineage>
        <taxon>Bacteria</taxon>
        <taxon>Bacillati</taxon>
        <taxon>Actinomycetota</taxon>
        <taxon>Actinomycetes</taxon>
        <taxon>Streptosporangiales</taxon>
        <taxon>Thermomonosporaceae</taxon>
        <taxon>Actinomadura</taxon>
    </lineage>
</organism>
<dbReference type="Proteomes" id="UP000282674">
    <property type="component" value="Unassembled WGS sequence"/>
</dbReference>
<dbReference type="EMBL" id="RFFG01000051">
    <property type="protein sequence ID" value="RMI40655.1"/>
    <property type="molecule type" value="Genomic_DNA"/>
</dbReference>
<accession>A0A3M2LX90</accession>
<evidence type="ECO:0000313" key="4">
    <source>
        <dbReference type="Proteomes" id="UP000282674"/>
    </source>
</evidence>
<protein>
    <recommendedName>
        <fullName evidence="5">DUF5666 domain-containing protein</fullName>
    </recommendedName>
</protein>
<name>A0A3M2LX90_9ACTN</name>
<evidence type="ECO:0000256" key="1">
    <source>
        <dbReference type="SAM" id="MobiDB-lite"/>
    </source>
</evidence>
<reference evidence="3 4" key="1">
    <citation type="submission" date="2018-10" db="EMBL/GenBank/DDBJ databases">
        <title>Isolation from soil.</title>
        <authorList>
            <person name="Hu J."/>
        </authorList>
    </citation>
    <scope>NUCLEOTIDE SEQUENCE [LARGE SCALE GENOMIC DNA]</scope>
    <source>
        <strain evidence="3 4">NEAU-Ht49</strain>
    </source>
</reference>
<feature type="compositionally biased region" description="Basic residues" evidence="1">
    <location>
        <begin position="57"/>
        <end position="69"/>
    </location>
</feature>
<feature type="compositionally biased region" description="Low complexity" evidence="1">
    <location>
        <begin position="34"/>
        <end position="48"/>
    </location>
</feature>
<feature type="region of interest" description="Disordered" evidence="1">
    <location>
        <begin position="34"/>
        <end position="74"/>
    </location>
</feature>
<keyword evidence="4" id="KW-1185">Reference proteome</keyword>
<gene>
    <name evidence="3" type="ORF">EBO15_25635</name>
</gene>
<comment type="caution">
    <text evidence="3">The sequence shown here is derived from an EMBL/GenBank/DDBJ whole genome shotgun (WGS) entry which is preliminary data.</text>
</comment>
<sequence length="169" mass="17376">MIVMRANKKTMAAGVAAAGLLGAGLYAAVPAFAASPSPSPSAHPSASGKGHGGQWRHGGKNGAHGHRGFRGGMRGVHGEATVKAKNNTFKLVDWQRGQVTGKTGTTLTVKSADGVTWTWTVDAKTRVMKSRAKSALSAVGNGDQVVVFGDRSGDTRTAAAVRDPQKKAD</sequence>
<keyword evidence="2" id="KW-0732">Signal</keyword>
<proteinExistence type="predicted"/>
<evidence type="ECO:0000313" key="3">
    <source>
        <dbReference type="EMBL" id="RMI40655.1"/>
    </source>
</evidence>
<feature type="signal peptide" evidence="2">
    <location>
        <begin position="1"/>
        <end position="33"/>
    </location>
</feature>
<evidence type="ECO:0000256" key="2">
    <source>
        <dbReference type="SAM" id="SignalP"/>
    </source>
</evidence>